<evidence type="ECO:0000259" key="4">
    <source>
        <dbReference type="Pfam" id="PF02875"/>
    </source>
</evidence>
<evidence type="ECO:0000313" key="6">
    <source>
        <dbReference type="EMBL" id="SBT05713.1"/>
    </source>
</evidence>
<dbReference type="PANTHER" id="PTHR43024">
    <property type="entry name" value="UDP-N-ACETYLMURAMOYL-TRIPEPTIDE--D-ALANYL-D-ALANINE LIGASE"/>
    <property type="match status" value="1"/>
</dbReference>
<dbReference type="Pfam" id="PF01195">
    <property type="entry name" value="Pept_tRNA_hydro"/>
    <property type="match status" value="1"/>
</dbReference>
<dbReference type="EMBL" id="FLQY01000072">
    <property type="protein sequence ID" value="SBT05713.1"/>
    <property type="molecule type" value="Genomic_DNA"/>
</dbReference>
<keyword evidence="1" id="KW-0436">Ligase</keyword>
<dbReference type="InterPro" id="IPR001328">
    <property type="entry name" value="Pept_tRNA_hydro"/>
</dbReference>
<dbReference type="InterPro" id="IPR051046">
    <property type="entry name" value="MurCDEF_CellWall_CoF430Synth"/>
</dbReference>
<protein>
    <submittedName>
        <fullName evidence="6">Putative Peptidyl-tRNA hydrolase</fullName>
    </submittedName>
</protein>
<evidence type="ECO:0000256" key="3">
    <source>
        <dbReference type="ARBA" id="ARBA00022840"/>
    </source>
</evidence>
<keyword evidence="6" id="KW-0378">Hydrolase</keyword>
<dbReference type="PANTHER" id="PTHR43024:SF1">
    <property type="entry name" value="UDP-N-ACETYLMURAMOYL-TRIPEPTIDE--D-ALANYL-D-ALANINE LIGASE"/>
    <property type="match status" value="1"/>
</dbReference>
<gene>
    <name evidence="6" type="ORF">PROAA_1630015</name>
</gene>
<keyword evidence="7" id="KW-1185">Reference proteome</keyword>
<dbReference type="AlphaFoldDB" id="A0A1A8XP33"/>
<dbReference type="Gene3D" id="3.40.1190.10">
    <property type="entry name" value="Mur-like, catalytic domain"/>
    <property type="match status" value="1"/>
</dbReference>
<reference evidence="6 7" key="1">
    <citation type="submission" date="2016-06" db="EMBL/GenBank/DDBJ databases">
        <authorList>
            <person name="Kjaerup R.B."/>
            <person name="Dalgaard T.S."/>
            <person name="Juul-Madsen H.R."/>
        </authorList>
    </citation>
    <scope>NUCLEOTIDE SEQUENCE [LARGE SCALE GENOMIC DNA]</scope>
    <source>
        <strain evidence="6">2</strain>
    </source>
</reference>
<evidence type="ECO:0000256" key="1">
    <source>
        <dbReference type="ARBA" id="ARBA00022598"/>
    </source>
</evidence>
<dbReference type="Gene3D" id="3.40.50.1470">
    <property type="entry name" value="Peptidyl-tRNA hydrolase"/>
    <property type="match status" value="1"/>
</dbReference>
<dbReference type="InterPro" id="IPR036416">
    <property type="entry name" value="Pept_tRNA_hydro_sf"/>
</dbReference>
<dbReference type="InterPro" id="IPR036615">
    <property type="entry name" value="Mur_ligase_C_dom_sf"/>
</dbReference>
<evidence type="ECO:0000259" key="5">
    <source>
        <dbReference type="Pfam" id="PF08245"/>
    </source>
</evidence>
<evidence type="ECO:0000256" key="2">
    <source>
        <dbReference type="ARBA" id="ARBA00022741"/>
    </source>
</evidence>
<dbReference type="Pfam" id="PF08245">
    <property type="entry name" value="Mur_ligase_M"/>
    <property type="match status" value="1"/>
</dbReference>
<feature type="domain" description="Mur ligase C-terminal" evidence="4">
    <location>
        <begin position="261"/>
        <end position="383"/>
    </location>
</feature>
<dbReference type="GO" id="GO:0004045">
    <property type="term" value="F:peptidyl-tRNA hydrolase activity"/>
    <property type="evidence" value="ECO:0007669"/>
    <property type="project" value="InterPro"/>
</dbReference>
<dbReference type="InterPro" id="IPR004101">
    <property type="entry name" value="Mur_ligase_C"/>
</dbReference>
<name>A0A1A8XP33_9RHOO</name>
<accession>A0A1A8XP33</accession>
<dbReference type="InterPro" id="IPR013221">
    <property type="entry name" value="Mur_ligase_cen"/>
</dbReference>
<dbReference type="GO" id="GO:0005524">
    <property type="term" value="F:ATP binding"/>
    <property type="evidence" value="ECO:0007669"/>
    <property type="project" value="UniProtKB-KW"/>
</dbReference>
<proteinExistence type="predicted"/>
<dbReference type="Pfam" id="PF02875">
    <property type="entry name" value="Mur_ligase_C"/>
    <property type="match status" value="1"/>
</dbReference>
<organism evidence="6 7">
    <name type="scientific">Candidatus Propionivibrio aalborgensis</name>
    <dbReference type="NCBI Taxonomy" id="1860101"/>
    <lineage>
        <taxon>Bacteria</taxon>
        <taxon>Pseudomonadati</taxon>
        <taxon>Pseudomonadota</taxon>
        <taxon>Betaproteobacteria</taxon>
        <taxon>Rhodocyclales</taxon>
        <taxon>Rhodocyclaceae</taxon>
        <taxon>Propionivibrio</taxon>
    </lineage>
</organism>
<dbReference type="GO" id="GO:0016881">
    <property type="term" value="F:acid-amino acid ligase activity"/>
    <property type="evidence" value="ECO:0007669"/>
    <property type="project" value="InterPro"/>
</dbReference>
<evidence type="ECO:0000313" key="7">
    <source>
        <dbReference type="Proteomes" id="UP000199600"/>
    </source>
</evidence>
<dbReference type="SUPFAM" id="SSF53178">
    <property type="entry name" value="Peptidyl-tRNA hydrolase-like"/>
    <property type="match status" value="1"/>
</dbReference>
<sequence length="632" mass="68112">MRMTPFGILARLSGALLWRVRRLTGDDLVDRAIVGIAPHWRRFLKKPVFIGVTGSVGKTTTKELLLGMLGRSGRGVGTIGSLNNIDATAQAMMRLRPSDTFFAAELSENKPGVMDEQVALLQPGVGIVTIVGFDHWSAFESREAIAAEMGKLITALPATGTAVLNADDELVLAMAAKSVAGVITYGLSAKAELRAEEISSVWPERLQMTLVRGSERVRLRTQLCGTHWVPSVLGAIGGGLATGLSLEACAAGIASVAPFVGRMQPVDTPEGVTFIRDDYKAPLWTAETCFEFIATARARRKIIVIGSLSDCGAGAPEKYIKVAKRAQEIADLTIFVGPWASQVLKARKAGAEDALRAFRNVRNAVEYLNSITREGDLVLLKGTNKQDHLLRFIMARTGDIACWRDDCERMGFCNECPDRKNPSGLPAFGAGASPADLDPQETPHCLRPIEAGEQLIIGLGNPEAKYAETPHNVGHRLVDHFAVSAGLNWDGTPGAWIARGAFQSHQVCLVKIKMAMNLIGGGLKRLAEQMAIEPEQCILVFDDLDMPLGSVRSRQSGGAGGHRGVASILEAFQSDAFRRVKIGVDQEGAKLNRVDYVLTPFSAVSRDVVEQALQTAETHVLKLLTARPKKVP</sequence>
<dbReference type="InterPro" id="IPR036565">
    <property type="entry name" value="Mur-like_cat_sf"/>
</dbReference>
<dbReference type="SUPFAM" id="SSF53244">
    <property type="entry name" value="MurD-like peptide ligases, peptide-binding domain"/>
    <property type="match status" value="1"/>
</dbReference>
<dbReference type="Gene3D" id="3.90.190.20">
    <property type="entry name" value="Mur ligase, C-terminal domain"/>
    <property type="match status" value="1"/>
</dbReference>
<dbReference type="NCBIfam" id="TIGR00447">
    <property type="entry name" value="pth"/>
    <property type="match status" value="1"/>
</dbReference>
<dbReference type="SUPFAM" id="SSF53623">
    <property type="entry name" value="MurD-like peptide ligases, catalytic domain"/>
    <property type="match status" value="1"/>
</dbReference>
<dbReference type="CDD" id="cd00462">
    <property type="entry name" value="PTH"/>
    <property type="match status" value="1"/>
</dbReference>
<keyword evidence="3" id="KW-0067">ATP-binding</keyword>
<feature type="domain" description="Mur ligase central" evidence="5">
    <location>
        <begin position="52"/>
        <end position="236"/>
    </location>
</feature>
<dbReference type="Proteomes" id="UP000199600">
    <property type="component" value="Unassembled WGS sequence"/>
</dbReference>
<keyword evidence="2" id="KW-0547">Nucleotide-binding</keyword>